<sequence>MSSVYFFLRGDKLIEKIYISQYMEENLLSFFIKLIFLPARKNLLCKI</sequence>
<accession>A0A5J4RUW3</accession>
<name>A0A5J4RUW3_9ZZZZ</name>
<evidence type="ECO:0000313" key="1">
    <source>
        <dbReference type="EMBL" id="KAA6337777.1"/>
    </source>
</evidence>
<proteinExistence type="predicted"/>
<organism evidence="1">
    <name type="scientific">termite gut metagenome</name>
    <dbReference type="NCBI Taxonomy" id="433724"/>
    <lineage>
        <taxon>unclassified sequences</taxon>
        <taxon>metagenomes</taxon>
        <taxon>organismal metagenomes</taxon>
    </lineage>
</organism>
<dbReference type="AlphaFoldDB" id="A0A5J4RUW3"/>
<gene>
    <name evidence="1" type="ORF">EZS27_014160</name>
</gene>
<reference evidence="1" key="1">
    <citation type="submission" date="2019-03" db="EMBL/GenBank/DDBJ databases">
        <title>Single cell metagenomics reveals metabolic interactions within the superorganism composed of flagellate Streblomastix strix and complex community of Bacteroidetes bacteria on its surface.</title>
        <authorList>
            <person name="Treitli S.C."/>
            <person name="Kolisko M."/>
            <person name="Husnik F."/>
            <person name="Keeling P."/>
            <person name="Hampl V."/>
        </authorList>
    </citation>
    <scope>NUCLEOTIDE SEQUENCE</scope>
    <source>
        <strain evidence="1">STM</strain>
    </source>
</reference>
<dbReference type="EMBL" id="SNRY01000671">
    <property type="protein sequence ID" value="KAA6337777.1"/>
    <property type="molecule type" value="Genomic_DNA"/>
</dbReference>
<comment type="caution">
    <text evidence="1">The sequence shown here is derived from an EMBL/GenBank/DDBJ whole genome shotgun (WGS) entry which is preliminary data.</text>
</comment>
<protein>
    <submittedName>
        <fullName evidence="1">Uncharacterized protein</fullName>
    </submittedName>
</protein>